<feature type="transmembrane region" description="Helical" evidence="10">
    <location>
        <begin position="418"/>
        <end position="436"/>
    </location>
</feature>
<keyword evidence="4 10" id="KW-0328">Glycosyltransferase</keyword>
<organism evidence="12 13">
    <name type="scientific">Skeletonema marinoi</name>
    <dbReference type="NCBI Taxonomy" id="267567"/>
    <lineage>
        <taxon>Eukaryota</taxon>
        <taxon>Sar</taxon>
        <taxon>Stramenopiles</taxon>
        <taxon>Ochrophyta</taxon>
        <taxon>Bacillariophyta</taxon>
        <taxon>Coscinodiscophyceae</taxon>
        <taxon>Thalassiosirophycidae</taxon>
        <taxon>Thalassiosirales</taxon>
        <taxon>Skeletonemataceae</taxon>
        <taxon>Skeletonema</taxon>
        <taxon>Skeletonema marinoi-dohrnii complex</taxon>
    </lineage>
</organism>
<feature type="transmembrane region" description="Helical" evidence="10">
    <location>
        <begin position="554"/>
        <end position="578"/>
    </location>
</feature>
<evidence type="ECO:0000313" key="13">
    <source>
        <dbReference type="Proteomes" id="UP001224775"/>
    </source>
</evidence>
<dbReference type="EC" id="2.4.1.-" evidence="10"/>
<protein>
    <recommendedName>
        <fullName evidence="10">Alpha-1,3-glucosyltransferase</fullName>
        <ecNumber evidence="10">2.4.1.-</ecNumber>
    </recommendedName>
</protein>
<keyword evidence="8 10" id="KW-1133">Transmembrane helix</keyword>
<feature type="transmembrane region" description="Helical" evidence="10">
    <location>
        <begin position="519"/>
        <end position="542"/>
    </location>
</feature>
<sequence>MTAASTALPIKQVALTFLLLSALKHLLIPTYRSTDFDVHRNWLAITHHLPLSEWYFDDVDGGTVHTLDYPPLFAFFESFLSNNYITKALLCNGWLDERCLELLPDVDNEPSDNCIKFHRCTVILSDIVLFIGAYFASTSIGVVLRDNNRPHNTLLTFLLIVTNPGLIMLDHVHFQYNGMMLGILLCSIACMIRGTNHTMENDTTEQLGEEKSETKTCQSHQLWELGGAATFAALLAMKHLYLTLAPLYLFYLLRHHCFIVKKEISYKNYNNRKEKHQGEMKFCFSWKRFVILAVVTLVCFVGPFIPFLMQSNPIGQLEQMLKRLFPFGRGLVHDYWAANVWALYLFASRVATVAFRRIPIPDDIRSLVQPFIPFPEPTPGLVAIILLLGLVPTMIYAWKVGTSSLKRWWQLNSFIPAMFFVHGVVFSSFSAFMLGFHVHEKAIMTAIIPLTLLATTSCYSARLFIRTSYLGIFALLPLLFRTEELLLKVALYVTWLSGAIFTLESVVPKAKGNETLLTLFDYMALFIMTCLLLFMEVIHPIVFLPSGSFEFLPLMATSVACGIGLLYCWMESSVIMIVTATKR</sequence>
<dbReference type="Pfam" id="PF03155">
    <property type="entry name" value="Alg6_Alg8"/>
    <property type="match status" value="1"/>
</dbReference>
<evidence type="ECO:0000256" key="10">
    <source>
        <dbReference type="RuleBase" id="RU363110"/>
    </source>
</evidence>
<dbReference type="PANTHER" id="PTHR12413">
    <property type="entry name" value="DOLICHYL GLYCOSYLTRANSFERASE"/>
    <property type="match status" value="1"/>
</dbReference>
<evidence type="ECO:0000256" key="3">
    <source>
        <dbReference type="ARBA" id="ARBA00008715"/>
    </source>
</evidence>
<feature type="transmembrane region" description="Helical" evidence="10">
    <location>
        <begin position="485"/>
        <end position="507"/>
    </location>
</feature>
<feature type="transmembrane region" description="Helical" evidence="10">
    <location>
        <begin position="443"/>
        <end position="465"/>
    </location>
</feature>
<feature type="transmembrane region" description="Helical" evidence="10">
    <location>
        <begin position="123"/>
        <end position="144"/>
    </location>
</feature>
<keyword evidence="9 10" id="KW-0472">Membrane</keyword>
<evidence type="ECO:0000256" key="2">
    <source>
        <dbReference type="ARBA" id="ARBA00004922"/>
    </source>
</evidence>
<keyword evidence="11" id="KW-0732">Signal</keyword>
<name>A0AAD8Y674_9STRA</name>
<evidence type="ECO:0000256" key="1">
    <source>
        <dbReference type="ARBA" id="ARBA00004477"/>
    </source>
</evidence>
<dbReference type="GO" id="GO:0005789">
    <property type="term" value="C:endoplasmic reticulum membrane"/>
    <property type="evidence" value="ECO:0007669"/>
    <property type="project" value="UniProtKB-SubCell"/>
</dbReference>
<evidence type="ECO:0000256" key="5">
    <source>
        <dbReference type="ARBA" id="ARBA00022679"/>
    </source>
</evidence>
<feature type="transmembrane region" description="Helical" evidence="10">
    <location>
        <begin position="379"/>
        <end position="398"/>
    </location>
</feature>
<dbReference type="EMBL" id="JATAAI010000015">
    <property type="protein sequence ID" value="KAK1740466.1"/>
    <property type="molecule type" value="Genomic_DNA"/>
</dbReference>
<feature type="transmembrane region" description="Helical" evidence="10">
    <location>
        <begin position="150"/>
        <end position="169"/>
    </location>
</feature>
<dbReference type="Proteomes" id="UP001224775">
    <property type="component" value="Unassembled WGS sequence"/>
</dbReference>
<gene>
    <name evidence="12" type="ORF">QTG54_008561</name>
</gene>
<evidence type="ECO:0000313" key="12">
    <source>
        <dbReference type="EMBL" id="KAK1740466.1"/>
    </source>
</evidence>
<comment type="similarity">
    <text evidence="3 10">Belongs to the ALG6/ALG8 glucosyltransferase family.</text>
</comment>
<dbReference type="PANTHER" id="PTHR12413:SF2">
    <property type="entry name" value="DOLICHYL PYROPHOSPHATE GLC1MAN9GLCNAC2 ALPHA-1,3-GLUCOSYLTRANSFERASE-RELATED"/>
    <property type="match status" value="1"/>
</dbReference>
<comment type="subcellular location">
    <subcellularLocation>
        <location evidence="1 10">Endoplasmic reticulum membrane</location>
        <topology evidence="1 10">Multi-pass membrane protein</topology>
    </subcellularLocation>
</comment>
<reference evidence="12" key="1">
    <citation type="submission" date="2023-06" db="EMBL/GenBank/DDBJ databases">
        <title>Survivors Of The Sea: Transcriptome response of Skeletonema marinoi to long-term dormancy.</title>
        <authorList>
            <person name="Pinder M.I.M."/>
            <person name="Kourtchenko O."/>
            <person name="Robertson E.K."/>
            <person name="Larsson T."/>
            <person name="Maumus F."/>
            <person name="Osuna-Cruz C.M."/>
            <person name="Vancaester E."/>
            <person name="Stenow R."/>
            <person name="Vandepoele K."/>
            <person name="Ploug H."/>
            <person name="Bruchert V."/>
            <person name="Godhe A."/>
            <person name="Topel M."/>
        </authorList>
    </citation>
    <scope>NUCLEOTIDE SEQUENCE</scope>
    <source>
        <strain evidence="12">R05AC</strain>
    </source>
</reference>
<feature type="signal peptide" evidence="11">
    <location>
        <begin position="1"/>
        <end position="33"/>
    </location>
</feature>
<evidence type="ECO:0000256" key="9">
    <source>
        <dbReference type="ARBA" id="ARBA00023136"/>
    </source>
</evidence>
<dbReference type="GO" id="GO:0006487">
    <property type="term" value="P:protein N-linked glycosylation"/>
    <property type="evidence" value="ECO:0007669"/>
    <property type="project" value="TreeGrafter"/>
</dbReference>
<feature type="transmembrane region" description="Helical" evidence="10">
    <location>
        <begin position="231"/>
        <end position="253"/>
    </location>
</feature>
<keyword evidence="7 10" id="KW-0256">Endoplasmic reticulum</keyword>
<feature type="chain" id="PRO_5042038477" description="Alpha-1,3-glucosyltransferase" evidence="11">
    <location>
        <begin position="34"/>
        <end position="583"/>
    </location>
</feature>
<evidence type="ECO:0000256" key="8">
    <source>
        <dbReference type="ARBA" id="ARBA00022989"/>
    </source>
</evidence>
<comment type="caution">
    <text evidence="12">The sequence shown here is derived from an EMBL/GenBank/DDBJ whole genome shotgun (WGS) entry which is preliminary data.</text>
</comment>
<feature type="transmembrane region" description="Helical" evidence="10">
    <location>
        <begin position="289"/>
        <end position="309"/>
    </location>
</feature>
<dbReference type="AlphaFoldDB" id="A0AAD8Y674"/>
<dbReference type="GO" id="GO:0042283">
    <property type="term" value="F:dolichyl pyrophosphate Glc1Man9GlcNAc2 alpha-1,3-glucosyltransferase activity"/>
    <property type="evidence" value="ECO:0007669"/>
    <property type="project" value="TreeGrafter"/>
</dbReference>
<proteinExistence type="inferred from homology"/>
<evidence type="ECO:0000256" key="11">
    <source>
        <dbReference type="SAM" id="SignalP"/>
    </source>
</evidence>
<keyword evidence="13" id="KW-1185">Reference proteome</keyword>
<accession>A0AAD8Y674</accession>
<evidence type="ECO:0000256" key="6">
    <source>
        <dbReference type="ARBA" id="ARBA00022692"/>
    </source>
</evidence>
<comment type="pathway">
    <text evidence="2 10">Protein modification; protein glycosylation.</text>
</comment>
<evidence type="ECO:0000256" key="4">
    <source>
        <dbReference type="ARBA" id="ARBA00022676"/>
    </source>
</evidence>
<evidence type="ECO:0000256" key="7">
    <source>
        <dbReference type="ARBA" id="ARBA00022824"/>
    </source>
</evidence>
<keyword evidence="5 10" id="KW-0808">Transferase</keyword>
<dbReference type="InterPro" id="IPR004856">
    <property type="entry name" value="Glyco_trans_ALG6/ALG8"/>
</dbReference>
<keyword evidence="6 10" id="KW-0812">Transmembrane</keyword>